<evidence type="ECO:0000256" key="5">
    <source>
        <dbReference type="ARBA" id="ARBA00022832"/>
    </source>
</evidence>
<dbReference type="InterPro" id="IPR013751">
    <property type="entry name" value="ACP_syn_III_N"/>
</dbReference>
<keyword evidence="2 10" id="KW-0963">Cytoplasm</keyword>
<dbReference type="PANTHER" id="PTHR34069:SF2">
    <property type="entry name" value="BETA-KETOACYL-[ACYL-CARRIER-PROTEIN] SYNTHASE III"/>
    <property type="match status" value="1"/>
</dbReference>
<dbReference type="RefSeq" id="WP_144304122.1">
    <property type="nucleotide sequence ID" value="NZ_QMIE01000017.1"/>
</dbReference>
<feature type="domain" description="Beta-ketoacyl-[acyl-carrier-protein] synthase III C-terminal" evidence="11">
    <location>
        <begin position="241"/>
        <end position="328"/>
    </location>
</feature>
<evidence type="ECO:0000256" key="3">
    <source>
        <dbReference type="ARBA" id="ARBA00022516"/>
    </source>
</evidence>
<dbReference type="GO" id="GO:0005737">
    <property type="term" value="C:cytoplasm"/>
    <property type="evidence" value="ECO:0007669"/>
    <property type="project" value="UniProtKB-SubCell"/>
</dbReference>
<evidence type="ECO:0000313" key="14">
    <source>
        <dbReference type="Proteomes" id="UP000448292"/>
    </source>
</evidence>
<keyword evidence="3 10" id="KW-0444">Lipid biosynthesis</keyword>
<evidence type="ECO:0000256" key="6">
    <source>
        <dbReference type="ARBA" id="ARBA00023098"/>
    </source>
</evidence>
<evidence type="ECO:0000256" key="9">
    <source>
        <dbReference type="ARBA" id="ARBA00023315"/>
    </source>
</evidence>
<evidence type="ECO:0000259" key="11">
    <source>
        <dbReference type="Pfam" id="PF08541"/>
    </source>
</evidence>
<dbReference type="InterPro" id="IPR016039">
    <property type="entry name" value="Thiolase-like"/>
</dbReference>
<dbReference type="EMBL" id="QMIE01000017">
    <property type="protein sequence ID" value="TVM15352.1"/>
    <property type="molecule type" value="Genomic_DNA"/>
</dbReference>
<comment type="domain">
    <text evidence="10">The last Arg residue of the ACP-binding site is essential for the weak association between ACP/AcpP and FabH.</text>
</comment>
<keyword evidence="6 10" id="KW-0443">Lipid metabolism</keyword>
<dbReference type="InterPro" id="IPR004655">
    <property type="entry name" value="FabH"/>
</dbReference>
<comment type="catalytic activity">
    <reaction evidence="10">
        <text>malonyl-[ACP] + acetyl-CoA + H(+) = 3-oxobutanoyl-[ACP] + CO2 + CoA</text>
        <dbReference type="Rhea" id="RHEA:12080"/>
        <dbReference type="Rhea" id="RHEA-COMP:9623"/>
        <dbReference type="Rhea" id="RHEA-COMP:9625"/>
        <dbReference type="ChEBI" id="CHEBI:15378"/>
        <dbReference type="ChEBI" id="CHEBI:16526"/>
        <dbReference type="ChEBI" id="CHEBI:57287"/>
        <dbReference type="ChEBI" id="CHEBI:57288"/>
        <dbReference type="ChEBI" id="CHEBI:78449"/>
        <dbReference type="ChEBI" id="CHEBI:78450"/>
        <dbReference type="EC" id="2.3.1.180"/>
    </reaction>
</comment>
<keyword evidence="8 10" id="KW-0511">Multifunctional enzyme</keyword>
<keyword evidence="14" id="KW-1185">Reference proteome</keyword>
<organism evidence="13 14">
    <name type="scientific">Oceanidesulfovibrio indonesiensis</name>
    <dbReference type="NCBI Taxonomy" id="54767"/>
    <lineage>
        <taxon>Bacteria</taxon>
        <taxon>Pseudomonadati</taxon>
        <taxon>Thermodesulfobacteriota</taxon>
        <taxon>Desulfovibrionia</taxon>
        <taxon>Desulfovibrionales</taxon>
        <taxon>Desulfovibrionaceae</taxon>
        <taxon>Oceanidesulfovibrio</taxon>
    </lineage>
</organism>
<evidence type="ECO:0000256" key="7">
    <source>
        <dbReference type="ARBA" id="ARBA00023160"/>
    </source>
</evidence>
<evidence type="ECO:0000313" key="13">
    <source>
        <dbReference type="EMBL" id="TVM15352.1"/>
    </source>
</evidence>
<feature type="active site" evidence="10">
    <location>
        <position position="287"/>
    </location>
</feature>
<sequence>MSATSYINGLGFYVPPREVTNADLEDLVETSDEWITARTGIKVRHHAEKGTPSSDLACEAAKIALRQAGVEPGELTHILVASCTPDSYCPSTATALGWKLGANTPMAVDLNAACTGFLYSIEMARALVCANPHAKVLVAAAEVLSSRTNWEDRTTCVLFGDGAGAAVISAEPTDDTPLRIGKLLLRSDGQYGDLLTILGGGSRTPYTLGETIREDFFIAMEGREIFKHAVRNMSALCQEVLEEAGMSIHDVDLLVPHQANLRIIEALGNRLKIDRDKVFSNVQRYGNTSAASVPIALTECKEGGLIEPGASVLITSFGAGLTWGAGLLHA</sequence>
<dbReference type="NCBIfam" id="NF006829">
    <property type="entry name" value="PRK09352.1"/>
    <property type="match status" value="1"/>
</dbReference>
<dbReference type="UniPathway" id="UPA00094"/>
<dbReference type="NCBIfam" id="TIGR00747">
    <property type="entry name" value="fabH"/>
    <property type="match status" value="1"/>
</dbReference>
<keyword evidence="7 10" id="KW-0275">Fatty acid biosynthesis</keyword>
<comment type="caution">
    <text evidence="13">The sequence shown here is derived from an EMBL/GenBank/DDBJ whole genome shotgun (WGS) entry which is preliminary data.</text>
</comment>
<dbReference type="GO" id="GO:0044550">
    <property type="term" value="P:secondary metabolite biosynthetic process"/>
    <property type="evidence" value="ECO:0007669"/>
    <property type="project" value="TreeGrafter"/>
</dbReference>
<dbReference type="SUPFAM" id="SSF53901">
    <property type="entry name" value="Thiolase-like"/>
    <property type="match status" value="1"/>
</dbReference>
<dbReference type="CDD" id="cd00830">
    <property type="entry name" value="KAS_III"/>
    <property type="match status" value="1"/>
</dbReference>
<evidence type="ECO:0000256" key="10">
    <source>
        <dbReference type="HAMAP-Rule" id="MF_01815"/>
    </source>
</evidence>
<dbReference type="Proteomes" id="UP000448292">
    <property type="component" value="Unassembled WGS sequence"/>
</dbReference>
<dbReference type="GO" id="GO:0004315">
    <property type="term" value="F:3-oxoacyl-[acyl-carrier-protein] synthase activity"/>
    <property type="evidence" value="ECO:0007669"/>
    <property type="project" value="InterPro"/>
</dbReference>
<dbReference type="GO" id="GO:0006633">
    <property type="term" value="P:fatty acid biosynthetic process"/>
    <property type="evidence" value="ECO:0007669"/>
    <property type="project" value="UniProtKB-UniRule"/>
</dbReference>
<dbReference type="Gene3D" id="3.40.47.10">
    <property type="match status" value="1"/>
</dbReference>
<dbReference type="Pfam" id="PF08545">
    <property type="entry name" value="ACP_syn_III"/>
    <property type="match status" value="1"/>
</dbReference>
<reference evidence="13 14" key="1">
    <citation type="submission" date="2018-06" db="EMBL/GenBank/DDBJ databases">
        <title>Complete genome of Desulfovibrio indonesiensis P37SLT.</title>
        <authorList>
            <person name="Crispim J.S."/>
            <person name="Vidigal P.M.P."/>
            <person name="Silva L.C.F."/>
            <person name="Laguardia C.N."/>
            <person name="Araujo L.C."/>
            <person name="Dias R.S."/>
            <person name="Sousa M.P."/>
            <person name="Paula S.O."/>
            <person name="Silva C."/>
        </authorList>
    </citation>
    <scope>NUCLEOTIDE SEQUENCE [LARGE SCALE GENOMIC DNA]</scope>
    <source>
        <strain evidence="13 14">P37SLT</strain>
    </source>
</reference>
<gene>
    <name evidence="10" type="primary">fabH</name>
    <name evidence="13" type="ORF">DPQ33_15430</name>
</gene>
<feature type="domain" description="Beta-ketoacyl-[acyl-carrier-protein] synthase III N-terminal" evidence="12">
    <location>
        <begin position="109"/>
        <end position="189"/>
    </location>
</feature>
<dbReference type="AlphaFoldDB" id="A0A7M3MBW3"/>
<proteinExistence type="inferred from homology"/>
<keyword evidence="9 10" id="KW-0012">Acyltransferase</keyword>
<keyword evidence="4 10" id="KW-0808">Transferase</keyword>
<accession>A0A7M3MBW3</accession>
<feature type="region of interest" description="ACP-binding" evidence="10">
    <location>
        <begin position="258"/>
        <end position="262"/>
    </location>
</feature>
<comment type="function">
    <text evidence="10">Catalyzes the condensation reaction of fatty acid synthesis by the addition to an acyl acceptor of two carbons from malonyl-ACP. Catalyzes the first condensation reaction which initiates fatty acid synthesis and may therefore play a role in governing the total rate of fatty acid production. Possesses both acetoacetyl-ACP synthase and acetyl transacylase activities. Its substrate specificity determines the biosynthesis of branched-chain and/or straight-chain of fatty acids.</text>
</comment>
<dbReference type="EC" id="2.3.1.180" evidence="10"/>
<comment type="subunit">
    <text evidence="10">Homodimer.</text>
</comment>
<evidence type="ECO:0000259" key="12">
    <source>
        <dbReference type="Pfam" id="PF08545"/>
    </source>
</evidence>
<name>A0A7M3MBW3_9BACT</name>
<feature type="active site" evidence="10">
    <location>
        <position position="257"/>
    </location>
</feature>
<dbReference type="OrthoDB" id="9815506at2"/>
<dbReference type="HAMAP" id="MF_01815">
    <property type="entry name" value="FabH"/>
    <property type="match status" value="1"/>
</dbReference>
<keyword evidence="5 10" id="KW-0276">Fatty acid metabolism</keyword>
<dbReference type="InterPro" id="IPR013747">
    <property type="entry name" value="ACP_syn_III_C"/>
</dbReference>
<evidence type="ECO:0000256" key="1">
    <source>
        <dbReference type="ARBA" id="ARBA00008642"/>
    </source>
</evidence>
<dbReference type="PANTHER" id="PTHR34069">
    <property type="entry name" value="3-OXOACYL-[ACYL-CARRIER-PROTEIN] SYNTHASE 3"/>
    <property type="match status" value="1"/>
</dbReference>
<evidence type="ECO:0000256" key="4">
    <source>
        <dbReference type="ARBA" id="ARBA00022679"/>
    </source>
</evidence>
<feature type="active site" evidence="10">
    <location>
        <position position="114"/>
    </location>
</feature>
<evidence type="ECO:0000256" key="8">
    <source>
        <dbReference type="ARBA" id="ARBA00023268"/>
    </source>
</evidence>
<comment type="similarity">
    <text evidence="1 10">Belongs to the thiolase-like superfamily. FabH family.</text>
</comment>
<comment type="subcellular location">
    <subcellularLocation>
        <location evidence="10">Cytoplasm</location>
    </subcellularLocation>
</comment>
<evidence type="ECO:0000256" key="2">
    <source>
        <dbReference type="ARBA" id="ARBA00022490"/>
    </source>
</evidence>
<dbReference type="GO" id="GO:0033818">
    <property type="term" value="F:beta-ketoacyl-acyl-carrier-protein synthase III activity"/>
    <property type="evidence" value="ECO:0007669"/>
    <property type="project" value="UniProtKB-UniRule"/>
</dbReference>
<protein>
    <recommendedName>
        <fullName evidence="10">Beta-ketoacyl-[acyl-carrier-protein] synthase III</fullName>
        <shortName evidence="10">Beta-ketoacyl-ACP synthase III</shortName>
        <shortName evidence="10">KAS III</shortName>
        <ecNumber evidence="10">2.3.1.180</ecNumber>
    </recommendedName>
    <alternativeName>
        <fullName evidence="10">3-oxoacyl-[acyl-carrier-protein] synthase 3</fullName>
    </alternativeName>
    <alternativeName>
        <fullName evidence="10">3-oxoacyl-[acyl-carrier-protein] synthase III</fullName>
    </alternativeName>
</protein>
<comment type="pathway">
    <text evidence="10">Lipid metabolism; fatty acid biosynthesis.</text>
</comment>
<dbReference type="Pfam" id="PF08541">
    <property type="entry name" value="ACP_syn_III_C"/>
    <property type="match status" value="1"/>
</dbReference>